<dbReference type="PANTHER" id="PTHR33050">
    <property type="entry name" value="REVERSE TRANSCRIPTASE DOMAIN-CONTAINING PROTEIN"/>
    <property type="match status" value="1"/>
</dbReference>
<dbReference type="InterPro" id="IPR043502">
    <property type="entry name" value="DNA/RNA_pol_sf"/>
</dbReference>
<dbReference type="Gene3D" id="3.30.70.270">
    <property type="match status" value="1"/>
</dbReference>
<feature type="compositionally biased region" description="Polar residues" evidence="1">
    <location>
        <begin position="17"/>
        <end position="29"/>
    </location>
</feature>
<feature type="region of interest" description="Disordered" evidence="1">
    <location>
        <begin position="229"/>
        <end position="256"/>
    </location>
</feature>
<dbReference type="PANTHER" id="PTHR33050:SF7">
    <property type="entry name" value="RIBONUCLEASE H"/>
    <property type="match status" value="1"/>
</dbReference>
<gene>
    <name evidence="3" type="ORF">AYI69_g3417</name>
</gene>
<feature type="compositionally biased region" description="Basic and acidic residues" evidence="1">
    <location>
        <begin position="31"/>
        <end position="44"/>
    </location>
</feature>
<evidence type="ECO:0000259" key="2">
    <source>
        <dbReference type="Pfam" id="PF00078"/>
    </source>
</evidence>
<protein>
    <recommendedName>
        <fullName evidence="2">Reverse transcriptase domain-containing protein</fullName>
    </recommendedName>
</protein>
<feature type="compositionally biased region" description="Polar residues" evidence="1">
    <location>
        <begin position="244"/>
        <end position="256"/>
    </location>
</feature>
<sequence length="306" mass="34529">MGGTWRRLEGPVPRVSPSKSTADVPSASVQEEVKPRGQQSSDRRSRFLTIEEILLKDPGFYSQLFAIPKNTGGLRPVLDLRKLNQHVEEQNFKMEIMATICRTIRRKDYLTSLDLQDAFMHIIVYKNCRKYLRFYWNGRCFQFRFLPFGLSLIPLENDTQGSVNQDQGSLTRGKQATKRWENDVEMSRELYWESPVNVDCTASGSPYASPTSRIKESITVDAEIMEIDSHPKETCHSEPIDLSESPTRTSNNNSGDTNVEVCHLFSGTIGPINLAAGPSARKDDHDGSKKRKIAVLGKQELALDGF</sequence>
<dbReference type="InterPro" id="IPR043128">
    <property type="entry name" value="Rev_trsase/Diguanyl_cyclase"/>
</dbReference>
<feature type="compositionally biased region" description="Basic and acidic residues" evidence="1">
    <location>
        <begin position="229"/>
        <end position="239"/>
    </location>
</feature>
<comment type="caution">
    <text evidence="3">The sequence shown here is derived from an EMBL/GenBank/DDBJ whole genome shotgun (WGS) entry which is preliminary data.</text>
</comment>
<dbReference type="Proteomes" id="UP000187429">
    <property type="component" value="Unassembled WGS sequence"/>
</dbReference>
<proteinExistence type="predicted"/>
<dbReference type="OrthoDB" id="2289021at2759"/>
<dbReference type="Gene3D" id="3.10.10.10">
    <property type="entry name" value="HIV Type 1 Reverse Transcriptase, subunit A, domain 1"/>
    <property type="match status" value="1"/>
</dbReference>
<evidence type="ECO:0000313" key="3">
    <source>
        <dbReference type="EMBL" id="OMJ27158.1"/>
    </source>
</evidence>
<dbReference type="SUPFAM" id="SSF56672">
    <property type="entry name" value="DNA/RNA polymerases"/>
    <property type="match status" value="1"/>
</dbReference>
<evidence type="ECO:0000313" key="4">
    <source>
        <dbReference type="Proteomes" id="UP000187429"/>
    </source>
</evidence>
<accession>A0A1R1YJS7</accession>
<organism evidence="3 4">
    <name type="scientific">Smittium culicis</name>
    <dbReference type="NCBI Taxonomy" id="133412"/>
    <lineage>
        <taxon>Eukaryota</taxon>
        <taxon>Fungi</taxon>
        <taxon>Fungi incertae sedis</taxon>
        <taxon>Zoopagomycota</taxon>
        <taxon>Kickxellomycotina</taxon>
        <taxon>Harpellomycetes</taxon>
        <taxon>Harpellales</taxon>
        <taxon>Legeriomycetaceae</taxon>
        <taxon>Smittium</taxon>
    </lineage>
</organism>
<dbReference type="Pfam" id="PF00078">
    <property type="entry name" value="RVT_1"/>
    <property type="match status" value="1"/>
</dbReference>
<evidence type="ECO:0000256" key="1">
    <source>
        <dbReference type="SAM" id="MobiDB-lite"/>
    </source>
</evidence>
<dbReference type="AlphaFoldDB" id="A0A1R1YJS7"/>
<keyword evidence="4" id="KW-1185">Reference proteome</keyword>
<reference evidence="4" key="1">
    <citation type="submission" date="2017-01" db="EMBL/GenBank/DDBJ databases">
        <authorList>
            <person name="Wang Y."/>
            <person name="White M."/>
            <person name="Kvist S."/>
            <person name="Moncalvo J.-M."/>
        </authorList>
    </citation>
    <scope>NUCLEOTIDE SEQUENCE [LARGE SCALE GENOMIC DNA]</scope>
    <source>
        <strain evidence="4">ID-206-W2</strain>
    </source>
</reference>
<name>A0A1R1YJS7_9FUNG</name>
<feature type="region of interest" description="Disordered" evidence="1">
    <location>
        <begin position="1"/>
        <end position="44"/>
    </location>
</feature>
<dbReference type="EMBL" id="LSSM01001140">
    <property type="protein sequence ID" value="OMJ27158.1"/>
    <property type="molecule type" value="Genomic_DNA"/>
</dbReference>
<feature type="domain" description="Reverse transcriptase" evidence="2">
    <location>
        <begin position="67"/>
        <end position="154"/>
    </location>
</feature>
<dbReference type="InterPro" id="IPR052055">
    <property type="entry name" value="Hepadnavirus_pol/RT"/>
</dbReference>
<dbReference type="InterPro" id="IPR000477">
    <property type="entry name" value="RT_dom"/>
</dbReference>